<evidence type="ECO:0000256" key="1">
    <source>
        <dbReference type="SAM" id="MobiDB-lite"/>
    </source>
</evidence>
<evidence type="ECO:0000313" key="2">
    <source>
        <dbReference type="EMBL" id="MFC6866969.1"/>
    </source>
</evidence>
<comment type="caution">
    <text evidence="2">The sequence shown here is derived from an EMBL/GenBank/DDBJ whole genome shotgun (WGS) entry which is preliminary data.</text>
</comment>
<protein>
    <submittedName>
        <fullName evidence="2">Uncharacterized protein</fullName>
    </submittedName>
</protein>
<accession>A0ABW2BYM5</accession>
<gene>
    <name evidence="2" type="ORF">ACFQGD_07400</name>
</gene>
<evidence type="ECO:0000313" key="3">
    <source>
        <dbReference type="Proteomes" id="UP001596337"/>
    </source>
</evidence>
<keyword evidence="3" id="KW-1185">Reference proteome</keyword>
<reference evidence="3" key="1">
    <citation type="journal article" date="2019" name="Int. J. Syst. Evol. Microbiol.">
        <title>The Global Catalogue of Microorganisms (GCM) 10K type strain sequencing project: providing services to taxonomists for standard genome sequencing and annotation.</title>
        <authorList>
            <consortium name="The Broad Institute Genomics Platform"/>
            <consortium name="The Broad Institute Genome Sequencing Center for Infectious Disease"/>
            <person name="Wu L."/>
            <person name="Ma J."/>
        </authorList>
    </citation>
    <scope>NUCLEOTIDE SEQUENCE [LARGE SCALE GENOMIC DNA]</scope>
    <source>
        <strain evidence="3">KCTC 32255</strain>
    </source>
</reference>
<dbReference type="EMBL" id="JBHSXX010000001">
    <property type="protein sequence ID" value="MFC6866969.1"/>
    <property type="molecule type" value="Genomic_DNA"/>
</dbReference>
<dbReference type="Proteomes" id="UP001596337">
    <property type="component" value="Unassembled WGS sequence"/>
</dbReference>
<proteinExistence type="predicted"/>
<organism evidence="2 3">
    <name type="scientific">Haloechinothrix salitolerans</name>
    <dbReference type="NCBI Taxonomy" id="926830"/>
    <lineage>
        <taxon>Bacteria</taxon>
        <taxon>Bacillati</taxon>
        <taxon>Actinomycetota</taxon>
        <taxon>Actinomycetes</taxon>
        <taxon>Pseudonocardiales</taxon>
        <taxon>Pseudonocardiaceae</taxon>
        <taxon>Haloechinothrix</taxon>
    </lineage>
</organism>
<name>A0ABW2BYM5_9PSEU</name>
<dbReference type="RefSeq" id="WP_345390287.1">
    <property type="nucleotide sequence ID" value="NZ_BAABLA010000004.1"/>
</dbReference>
<feature type="region of interest" description="Disordered" evidence="1">
    <location>
        <begin position="78"/>
        <end position="134"/>
    </location>
</feature>
<sequence length="250" mass="26678">MPAHQRHSKGGVSARVRFCPVDPNSGIDDRIVTVVRVLVAAYTAPGERVALADATTSTAHGSWAAREHRDRLIETVLRLGRGATTEPPQPTGATPRRSQNADRNDAWSGSGPGPHQPPATVTEPAARAATDRTRDRNPDQFRLIIFGCTRHPAEAASVIDWAPHLARHGTLIVLTHSSGEPDGGTARSGSSCEIDALANLALTDRLLLAHRAAGIAPSAQRAYALGSRHRIHTTASVFRPAVRQPEVRDA</sequence>